<dbReference type="AlphaFoldDB" id="A0ABD5VH31"/>
<gene>
    <name evidence="4" type="ORF">ACFQGB_07865</name>
</gene>
<name>A0ABD5VH31_9EURY</name>
<proteinExistence type="predicted"/>
<dbReference type="SUPFAM" id="SSF49503">
    <property type="entry name" value="Cupredoxins"/>
    <property type="match status" value="1"/>
</dbReference>
<protein>
    <submittedName>
        <fullName evidence="4">Plastocyanin/azurin family copper-binding protein</fullName>
    </submittedName>
</protein>
<dbReference type="Pfam" id="PF00127">
    <property type="entry name" value="Copper-bind"/>
    <property type="match status" value="1"/>
</dbReference>
<dbReference type="InterPro" id="IPR019546">
    <property type="entry name" value="TAT_signal_bac_arc"/>
</dbReference>
<dbReference type="InterPro" id="IPR008972">
    <property type="entry name" value="Cupredoxin"/>
</dbReference>
<dbReference type="PROSITE" id="PS51318">
    <property type="entry name" value="TAT"/>
    <property type="match status" value="1"/>
</dbReference>
<dbReference type="Proteomes" id="UP001596395">
    <property type="component" value="Unassembled WGS sequence"/>
</dbReference>
<dbReference type="NCBIfam" id="TIGR01409">
    <property type="entry name" value="TAT_signal_seq"/>
    <property type="match status" value="1"/>
</dbReference>
<accession>A0ABD5VH31</accession>
<dbReference type="InterPro" id="IPR006311">
    <property type="entry name" value="TAT_signal"/>
</dbReference>
<keyword evidence="5" id="KW-1185">Reference proteome</keyword>
<dbReference type="InterPro" id="IPR000923">
    <property type="entry name" value="BlueCu_1"/>
</dbReference>
<dbReference type="EMBL" id="JBHSXN010000002">
    <property type="protein sequence ID" value="MFC6952779.1"/>
    <property type="molecule type" value="Genomic_DNA"/>
</dbReference>
<evidence type="ECO:0000313" key="4">
    <source>
        <dbReference type="EMBL" id="MFC6952779.1"/>
    </source>
</evidence>
<sequence>MQQPEQHTQSRRNVLKTAGIATVALLALPGAAAAKTTPKGNGYGNGNGIGAFLNAPAEFKNSPVWTGGIENHKRESTVTVTVGAMTDVDVPNVPIPSAPVAFAPQAIVVSPGTTVVWTWPTYEEPVAGIPHDVVALDGSFDSGLQFPETATDFSHTFEERGTYLYYCTPHGAPFPVESFLGFEVLNEFGMRGAVVVA</sequence>
<comment type="caution">
    <text evidence="4">The sequence shown here is derived from an EMBL/GenBank/DDBJ whole genome shotgun (WGS) entry which is preliminary data.</text>
</comment>
<dbReference type="RefSeq" id="WP_336349766.1">
    <property type="nucleotide sequence ID" value="NZ_JAZAQL010000002.1"/>
</dbReference>
<evidence type="ECO:0000259" key="3">
    <source>
        <dbReference type="Pfam" id="PF00127"/>
    </source>
</evidence>
<reference evidence="4 5" key="1">
    <citation type="journal article" date="2019" name="Int. J. Syst. Evol. Microbiol.">
        <title>The Global Catalogue of Microorganisms (GCM) 10K type strain sequencing project: providing services to taxonomists for standard genome sequencing and annotation.</title>
        <authorList>
            <consortium name="The Broad Institute Genomics Platform"/>
            <consortium name="The Broad Institute Genome Sequencing Center for Infectious Disease"/>
            <person name="Wu L."/>
            <person name="Ma J."/>
        </authorList>
    </citation>
    <scope>NUCLEOTIDE SEQUENCE [LARGE SCALE GENOMIC DNA]</scope>
    <source>
        <strain evidence="4 5">GX26</strain>
    </source>
</reference>
<keyword evidence="1" id="KW-0479">Metal-binding</keyword>
<evidence type="ECO:0000313" key="5">
    <source>
        <dbReference type="Proteomes" id="UP001596395"/>
    </source>
</evidence>
<evidence type="ECO:0000256" key="2">
    <source>
        <dbReference type="ARBA" id="ARBA00023008"/>
    </source>
</evidence>
<evidence type="ECO:0000256" key="1">
    <source>
        <dbReference type="ARBA" id="ARBA00022723"/>
    </source>
</evidence>
<organism evidence="4 5">
    <name type="scientific">Halorubellus litoreus</name>
    <dbReference type="NCBI Taxonomy" id="755308"/>
    <lineage>
        <taxon>Archaea</taxon>
        <taxon>Methanobacteriati</taxon>
        <taxon>Methanobacteriota</taxon>
        <taxon>Stenosarchaea group</taxon>
        <taxon>Halobacteria</taxon>
        <taxon>Halobacteriales</taxon>
        <taxon>Halorubellaceae</taxon>
        <taxon>Halorubellus</taxon>
    </lineage>
</organism>
<dbReference type="Gene3D" id="2.60.40.420">
    <property type="entry name" value="Cupredoxins - blue copper proteins"/>
    <property type="match status" value="1"/>
</dbReference>
<dbReference type="GO" id="GO:0046872">
    <property type="term" value="F:metal ion binding"/>
    <property type="evidence" value="ECO:0007669"/>
    <property type="project" value="UniProtKB-KW"/>
</dbReference>
<feature type="domain" description="Blue (type 1) copper" evidence="3">
    <location>
        <begin position="97"/>
        <end position="172"/>
    </location>
</feature>
<keyword evidence="2" id="KW-0186">Copper</keyword>